<dbReference type="SUPFAM" id="SSF56672">
    <property type="entry name" value="DNA/RNA polymerases"/>
    <property type="match status" value="1"/>
</dbReference>
<dbReference type="InterPro" id="IPR043502">
    <property type="entry name" value="DNA/RNA_pol_sf"/>
</dbReference>
<name>A0A392NDH4_9FABA</name>
<evidence type="ECO:0000313" key="1">
    <source>
        <dbReference type="EMBL" id="MCH97926.1"/>
    </source>
</evidence>
<dbReference type="Gene3D" id="3.30.70.270">
    <property type="match status" value="1"/>
</dbReference>
<dbReference type="AlphaFoldDB" id="A0A392NDH4"/>
<sequence length="122" mass="14066">MMEVYMDDMIVKSVVEHLRESHLFAVFQRVRQHNMCLNPKKCTFGIKASKILSFYLTERGIEENLDKCEAVIKMETSTSKERIIKLNMMLTTLNRFISCSAQHALITKVPFPPGFTVPDQVP</sequence>
<dbReference type="InterPro" id="IPR053134">
    <property type="entry name" value="RNA-dir_DNA_polymerase"/>
</dbReference>
<comment type="caution">
    <text evidence="1">The sequence shown here is derived from an EMBL/GenBank/DDBJ whole genome shotgun (WGS) entry which is preliminary data.</text>
</comment>
<gene>
    <name evidence="1" type="ORF">A2U01_0018923</name>
</gene>
<dbReference type="Proteomes" id="UP000265520">
    <property type="component" value="Unassembled WGS sequence"/>
</dbReference>
<dbReference type="PANTHER" id="PTHR24559:SF444">
    <property type="entry name" value="REVERSE TRANSCRIPTASE DOMAIN-CONTAINING PROTEIN"/>
    <property type="match status" value="1"/>
</dbReference>
<protein>
    <recommendedName>
        <fullName evidence="3">Reverse transcriptase domain-containing protein</fullName>
    </recommendedName>
</protein>
<keyword evidence="2" id="KW-1185">Reference proteome</keyword>
<evidence type="ECO:0000313" key="2">
    <source>
        <dbReference type="Proteomes" id="UP000265520"/>
    </source>
</evidence>
<reference evidence="1 2" key="1">
    <citation type="journal article" date="2018" name="Front. Plant Sci.">
        <title>Red Clover (Trifolium pratense) and Zigzag Clover (T. medium) - A Picture of Genomic Similarities and Differences.</title>
        <authorList>
            <person name="Dluhosova J."/>
            <person name="Istvanek J."/>
            <person name="Nedelnik J."/>
            <person name="Repkova J."/>
        </authorList>
    </citation>
    <scope>NUCLEOTIDE SEQUENCE [LARGE SCALE GENOMIC DNA]</scope>
    <source>
        <strain evidence="2">cv. 10/8</strain>
        <tissue evidence="1">Leaf</tissue>
    </source>
</reference>
<accession>A0A392NDH4</accession>
<dbReference type="InterPro" id="IPR043128">
    <property type="entry name" value="Rev_trsase/Diguanyl_cyclase"/>
</dbReference>
<evidence type="ECO:0008006" key="3">
    <source>
        <dbReference type="Google" id="ProtNLM"/>
    </source>
</evidence>
<dbReference type="PANTHER" id="PTHR24559">
    <property type="entry name" value="TRANSPOSON TY3-I GAG-POL POLYPROTEIN"/>
    <property type="match status" value="1"/>
</dbReference>
<proteinExistence type="predicted"/>
<organism evidence="1 2">
    <name type="scientific">Trifolium medium</name>
    <dbReference type="NCBI Taxonomy" id="97028"/>
    <lineage>
        <taxon>Eukaryota</taxon>
        <taxon>Viridiplantae</taxon>
        <taxon>Streptophyta</taxon>
        <taxon>Embryophyta</taxon>
        <taxon>Tracheophyta</taxon>
        <taxon>Spermatophyta</taxon>
        <taxon>Magnoliopsida</taxon>
        <taxon>eudicotyledons</taxon>
        <taxon>Gunneridae</taxon>
        <taxon>Pentapetalae</taxon>
        <taxon>rosids</taxon>
        <taxon>fabids</taxon>
        <taxon>Fabales</taxon>
        <taxon>Fabaceae</taxon>
        <taxon>Papilionoideae</taxon>
        <taxon>50 kb inversion clade</taxon>
        <taxon>NPAAA clade</taxon>
        <taxon>Hologalegina</taxon>
        <taxon>IRL clade</taxon>
        <taxon>Trifolieae</taxon>
        <taxon>Trifolium</taxon>
    </lineage>
</organism>
<dbReference type="EMBL" id="LXQA010036272">
    <property type="protein sequence ID" value="MCH97926.1"/>
    <property type="molecule type" value="Genomic_DNA"/>
</dbReference>